<proteinExistence type="inferred from homology"/>
<sequence length="548" mass="60284">MRRENTRRISRRKVLAGGAAGTSFFLAGCAGGGDGSDGGDGGDGSDGSDGGDGSDLPNQELYFAQVKGPLDMDPVIINDVPSAQIAGRIFDGIYEYDEGVGLVPGIASDMPTVEREGTRYIVPVRDDAMFQNGDPVTAEDVMHTVLAPAEEETENASEVNMVDTAEVIDETTVQFDLAYPYGAFETALVRSVVNKEVRTSDREAYNTDPVSSGPFQLAEWEPESYATLERWDDYWGDADGLPNLATVEFEPIEEQTTRVTELETGNVDIIETIPPQLYETVRNNESASISETPGIGYFYLAFNCGAGPTSDPLVREAVDYCVSMDQAVENFVEPAGVRQVSPYPRTMAEEWDFPLDEWGDISHDQDLEQAQALFEEAGVDMDYNWRIIVPPDDKREQIGISIGDGLQNAGFNNVEVQRLDWGTFLDAYVTGDPERYNMYTLGWSGSPDPDAFAYQLLSQEVEGTTNGTFHEYDEASGMLTQARESADYEERRQLYIDATTELLEGRVHIPAYNLKNSYGIHNSVSDFSSHAISSEIQLFTGHNNVAVE</sequence>
<feature type="region of interest" description="Disordered" evidence="4">
    <location>
        <begin position="31"/>
        <end position="58"/>
    </location>
</feature>
<dbReference type="PATRIC" id="fig|1227466.3.peg.54"/>
<evidence type="ECO:0000313" key="6">
    <source>
        <dbReference type="EMBL" id="ELZ51785.1"/>
    </source>
</evidence>
<evidence type="ECO:0000313" key="7">
    <source>
        <dbReference type="Proteomes" id="UP000011509"/>
    </source>
</evidence>
<reference evidence="6 7" key="1">
    <citation type="journal article" date="2014" name="PLoS Genet.">
        <title>Phylogenetically driven sequencing of extremely halophilic archaea reveals strategies for static and dynamic osmo-response.</title>
        <authorList>
            <person name="Becker E.A."/>
            <person name="Seitzer P.M."/>
            <person name="Tritt A."/>
            <person name="Larsen D."/>
            <person name="Krusor M."/>
            <person name="Yao A.I."/>
            <person name="Wu D."/>
            <person name="Madern D."/>
            <person name="Eisen J.A."/>
            <person name="Darling A.E."/>
            <person name="Facciotti M.T."/>
        </authorList>
    </citation>
    <scope>NUCLEOTIDE SEQUENCE [LARGE SCALE GENOMIC DNA]</scope>
    <source>
        <strain evidence="6 7">DSM 10284</strain>
    </source>
</reference>
<organism evidence="6 7">
    <name type="scientific">Halorubrum coriense DSM 10284</name>
    <dbReference type="NCBI Taxonomy" id="1227466"/>
    <lineage>
        <taxon>Archaea</taxon>
        <taxon>Methanobacteriati</taxon>
        <taxon>Methanobacteriota</taxon>
        <taxon>Stenosarchaea group</taxon>
        <taxon>Halobacteria</taxon>
        <taxon>Halobacteriales</taxon>
        <taxon>Haloferacaceae</taxon>
        <taxon>Halorubrum</taxon>
    </lineage>
</organism>
<evidence type="ECO:0000256" key="1">
    <source>
        <dbReference type="ARBA" id="ARBA00005695"/>
    </source>
</evidence>
<dbReference type="STRING" id="1227466.C464_00269"/>
<feature type="domain" description="Solute-binding protein family 5" evidence="5">
    <location>
        <begin position="102"/>
        <end position="459"/>
    </location>
</feature>
<dbReference type="RefSeq" id="WP_006111467.1">
    <property type="nucleotide sequence ID" value="NZ_AOJL01000005.1"/>
</dbReference>
<dbReference type="Gene3D" id="3.40.190.10">
    <property type="entry name" value="Periplasmic binding protein-like II"/>
    <property type="match status" value="1"/>
</dbReference>
<dbReference type="AlphaFoldDB" id="M0EVN9"/>
<evidence type="ECO:0000256" key="4">
    <source>
        <dbReference type="SAM" id="MobiDB-lite"/>
    </source>
</evidence>
<keyword evidence="7" id="KW-1185">Reference proteome</keyword>
<evidence type="ECO:0000256" key="3">
    <source>
        <dbReference type="ARBA" id="ARBA00022729"/>
    </source>
</evidence>
<protein>
    <submittedName>
        <fullName evidence="6">Family 5 extracellular solute-binding protein</fullName>
    </submittedName>
</protein>
<dbReference type="InterPro" id="IPR039424">
    <property type="entry name" value="SBP_5"/>
</dbReference>
<dbReference type="InterPro" id="IPR030678">
    <property type="entry name" value="Peptide/Ni-bd"/>
</dbReference>
<dbReference type="PANTHER" id="PTHR30290">
    <property type="entry name" value="PERIPLASMIC BINDING COMPONENT OF ABC TRANSPORTER"/>
    <property type="match status" value="1"/>
</dbReference>
<dbReference type="OrthoDB" id="37176at2157"/>
<dbReference type="PIRSF" id="PIRSF002741">
    <property type="entry name" value="MppA"/>
    <property type="match status" value="1"/>
</dbReference>
<dbReference type="GO" id="GO:0015833">
    <property type="term" value="P:peptide transport"/>
    <property type="evidence" value="ECO:0007669"/>
    <property type="project" value="TreeGrafter"/>
</dbReference>
<feature type="compositionally biased region" description="Gly residues" evidence="4">
    <location>
        <begin position="31"/>
        <end position="53"/>
    </location>
</feature>
<dbReference type="GO" id="GO:0043190">
    <property type="term" value="C:ATP-binding cassette (ABC) transporter complex"/>
    <property type="evidence" value="ECO:0007669"/>
    <property type="project" value="InterPro"/>
</dbReference>
<dbReference type="PROSITE" id="PS51257">
    <property type="entry name" value="PROKAR_LIPOPROTEIN"/>
    <property type="match status" value="1"/>
</dbReference>
<comment type="caution">
    <text evidence="6">The sequence shown here is derived from an EMBL/GenBank/DDBJ whole genome shotgun (WGS) entry which is preliminary data.</text>
</comment>
<dbReference type="Proteomes" id="UP000011509">
    <property type="component" value="Unassembled WGS sequence"/>
</dbReference>
<dbReference type="CDD" id="cd00995">
    <property type="entry name" value="PBP2_NikA_DppA_OppA_like"/>
    <property type="match status" value="1"/>
</dbReference>
<dbReference type="GO" id="GO:1904680">
    <property type="term" value="F:peptide transmembrane transporter activity"/>
    <property type="evidence" value="ECO:0007669"/>
    <property type="project" value="TreeGrafter"/>
</dbReference>
<dbReference type="GO" id="GO:0042597">
    <property type="term" value="C:periplasmic space"/>
    <property type="evidence" value="ECO:0007669"/>
    <property type="project" value="UniProtKB-ARBA"/>
</dbReference>
<comment type="similarity">
    <text evidence="1">Belongs to the bacterial solute-binding protein 5 family.</text>
</comment>
<evidence type="ECO:0000256" key="2">
    <source>
        <dbReference type="ARBA" id="ARBA00022448"/>
    </source>
</evidence>
<evidence type="ECO:0000259" key="5">
    <source>
        <dbReference type="Pfam" id="PF00496"/>
    </source>
</evidence>
<dbReference type="InterPro" id="IPR000914">
    <property type="entry name" value="SBP_5_dom"/>
</dbReference>
<dbReference type="Gene3D" id="3.90.76.10">
    <property type="entry name" value="Dipeptide-binding Protein, Domain 1"/>
    <property type="match status" value="1"/>
</dbReference>
<dbReference type="SUPFAM" id="SSF53850">
    <property type="entry name" value="Periplasmic binding protein-like II"/>
    <property type="match status" value="1"/>
</dbReference>
<accession>M0EVN9</accession>
<dbReference type="Pfam" id="PF00496">
    <property type="entry name" value="SBP_bac_5"/>
    <property type="match status" value="1"/>
</dbReference>
<dbReference type="Gene3D" id="3.10.105.10">
    <property type="entry name" value="Dipeptide-binding Protein, Domain 3"/>
    <property type="match status" value="1"/>
</dbReference>
<dbReference type="EMBL" id="AOJL01000005">
    <property type="protein sequence ID" value="ELZ51785.1"/>
    <property type="molecule type" value="Genomic_DNA"/>
</dbReference>
<gene>
    <name evidence="6" type="ORF">C464_00269</name>
</gene>
<keyword evidence="3" id="KW-0732">Signal</keyword>
<name>M0EVN9_9EURY</name>
<dbReference type="PANTHER" id="PTHR30290:SF9">
    <property type="entry name" value="OLIGOPEPTIDE-BINDING PROTEIN APPA"/>
    <property type="match status" value="1"/>
</dbReference>
<keyword evidence="2" id="KW-0813">Transport</keyword>